<evidence type="ECO:0000313" key="2">
    <source>
        <dbReference type="Proteomes" id="UP000216409"/>
    </source>
</evidence>
<protein>
    <submittedName>
        <fullName evidence="1">Uncharacterized protein</fullName>
    </submittedName>
</protein>
<accession>A0A256IRM6</accession>
<dbReference type="EMBL" id="NHOW01000153">
    <property type="protein sequence ID" value="OYR59194.1"/>
    <property type="molecule type" value="Genomic_DNA"/>
</dbReference>
<dbReference type="InterPro" id="IPR045397">
    <property type="entry name" value="TumE-like"/>
</dbReference>
<dbReference type="Pfam" id="PF20126">
    <property type="entry name" value="TumE"/>
    <property type="match status" value="1"/>
</dbReference>
<dbReference type="RefSeq" id="WP_094580372.1">
    <property type="nucleotide sequence ID" value="NZ_NHOW01000153.1"/>
</dbReference>
<gene>
    <name evidence="1" type="ORF">DJ83_13300</name>
</gene>
<comment type="caution">
    <text evidence="1">The sequence shown here is derived from an EMBL/GenBank/DDBJ whole genome shotgun (WGS) entry which is preliminary data.</text>
</comment>
<sequence length="151" mass="17297">MEPDTDVEGEVGPLDETAVEQIRDEFTTLDGLVVEAGFDSLLDPTKLVVRLDDGIGDADSCRFDVRWYQTGYYNFHHTDEQDVNFRFDYHPKPDAPNKHFHGPPDALSERPQHSCITVTEPRQVTRAVHSLWRRAYEENSLTQLNEAENPP</sequence>
<organism evidence="1 2">
    <name type="scientific">Halorubrum ezzemoulense</name>
    <name type="common">Halorubrum chaoviator</name>
    <dbReference type="NCBI Taxonomy" id="337243"/>
    <lineage>
        <taxon>Archaea</taxon>
        <taxon>Methanobacteriati</taxon>
        <taxon>Methanobacteriota</taxon>
        <taxon>Stenosarchaea group</taxon>
        <taxon>Halobacteria</taxon>
        <taxon>Halobacteriales</taxon>
        <taxon>Haloferacaceae</taxon>
        <taxon>Halorubrum</taxon>
    </lineage>
</organism>
<name>A0A256IRM6_HALEZ</name>
<proteinExistence type="predicted"/>
<evidence type="ECO:0000313" key="1">
    <source>
        <dbReference type="EMBL" id="OYR59194.1"/>
    </source>
</evidence>
<reference evidence="1 2" key="1">
    <citation type="journal article" date="2014" name="Front. Microbiol.">
        <title>Population and genomic analysis of the genus Halorubrum.</title>
        <authorList>
            <person name="Fullmer M.S."/>
            <person name="Soucy S.M."/>
            <person name="Swithers K.S."/>
            <person name="Makkay A.M."/>
            <person name="Wheeler R."/>
            <person name="Ventosa A."/>
            <person name="Gogarten J.P."/>
            <person name="Papke R.T."/>
        </authorList>
    </citation>
    <scope>NUCLEOTIDE SEQUENCE [LARGE SCALE GENOMIC DNA]</scope>
    <source>
        <strain evidence="1 2">LD3</strain>
    </source>
</reference>
<dbReference type="AlphaFoldDB" id="A0A256IRM6"/>
<dbReference type="Proteomes" id="UP000216409">
    <property type="component" value="Unassembled WGS sequence"/>
</dbReference>